<dbReference type="InterPro" id="IPR018808">
    <property type="entry name" value="Muniscin_C"/>
</dbReference>
<evidence type="ECO:0000313" key="7">
    <source>
        <dbReference type="EMBL" id="OQO01820.1"/>
    </source>
</evidence>
<dbReference type="InterPro" id="IPR008978">
    <property type="entry name" value="HSP20-like_chaperone"/>
</dbReference>
<evidence type="ECO:0000256" key="3">
    <source>
        <dbReference type="RuleBase" id="RU003616"/>
    </source>
</evidence>
<dbReference type="Pfam" id="PF10291">
    <property type="entry name" value="muHD"/>
    <property type="match status" value="1"/>
</dbReference>
<accession>A0A1V8SRW7</accession>
<dbReference type="AlphaFoldDB" id="A0A1V8SRW7"/>
<dbReference type="EMBL" id="NAJO01000029">
    <property type="protein sequence ID" value="OQO01820.1"/>
    <property type="molecule type" value="Genomic_DNA"/>
</dbReference>
<feature type="region of interest" description="Disordered" evidence="4">
    <location>
        <begin position="487"/>
        <end position="647"/>
    </location>
</feature>
<dbReference type="OrthoDB" id="1431247at2759"/>
<keyword evidence="1" id="KW-0254">Endocytosis</keyword>
<comment type="caution">
    <text evidence="7">The sequence shown here is derived from an EMBL/GenBank/DDBJ whole genome shotgun (WGS) entry which is preliminary data.</text>
</comment>
<evidence type="ECO:0000256" key="2">
    <source>
        <dbReference type="PROSITE-ProRule" id="PRU00285"/>
    </source>
</evidence>
<protein>
    <recommendedName>
        <fullName evidence="9">MHD domain-containing protein</fullName>
    </recommendedName>
</protein>
<feature type="region of interest" description="Disordered" evidence="4">
    <location>
        <begin position="88"/>
        <end position="158"/>
    </location>
</feature>
<dbReference type="FunFam" id="1.20.1270.60:FF:000102">
    <property type="entry name" value="WGS project CABT00000000 data, contig 2.23"/>
    <property type="match status" value="1"/>
</dbReference>
<proteinExistence type="inferred from homology"/>
<dbReference type="GO" id="GO:0005886">
    <property type="term" value="C:plasma membrane"/>
    <property type="evidence" value="ECO:0007669"/>
    <property type="project" value="TreeGrafter"/>
</dbReference>
<dbReference type="PROSITE" id="PS01031">
    <property type="entry name" value="SHSP"/>
    <property type="match status" value="1"/>
</dbReference>
<reference evidence="8" key="1">
    <citation type="submission" date="2017-03" db="EMBL/GenBank/DDBJ databases">
        <title>Genomes of endolithic fungi from Antarctica.</title>
        <authorList>
            <person name="Coleine C."/>
            <person name="Masonjones S."/>
            <person name="Stajich J.E."/>
        </authorList>
    </citation>
    <scope>NUCLEOTIDE SEQUENCE [LARGE SCALE GENOMIC DNA]</scope>
    <source>
        <strain evidence="8">CCFEE 5527</strain>
    </source>
</reference>
<feature type="compositionally biased region" description="Low complexity" evidence="4">
    <location>
        <begin position="111"/>
        <end position="124"/>
    </location>
</feature>
<evidence type="ECO:0000256" key="1">
    <source>
        <dbReference type="ARBA" id="ARBA00022583"/>
    </source>
</evidence>
<feature type="domain" description="MHD" evidence="6">
    <location>
        <begin position="906"/>
        <end position="1167"/>
    </location>
</feature>
<feature type="compositionally biased region" description="Polar residues" evidence="4">
    <location>
        <begin position="884"/>
        <end position="894"/>
    </location>
</feature>
<dbReference type="GO" id="GO:0032153">
    <property type="term" value="C:cell division site"/>
    <property type="evidence" value="ECO:0007669"/>
    <property type="project" value="TreeGrafter"/>
</dbReference>
<dbReference type="InParanoid" id="A0A1V8SRW7"/>
<feature type="compositionally biased region" description="Polar residues" evidence="4">
    <location>
        <begin position="491"/>
        <end position="518"/>
    </location>
</feature>
<feature type="region of interest" description="Disordered" evidence="4">
    <location>
        <begin position="670"/>
        <end position="717"/>
    </location>
</feature>
<dbReference type="SUPFAM" id="SSF49764">
    <property type="entry name" value="HSP20-like chaperones"/>
    <property type="match status" value="1"/>
</dbReference>
<dbReference type="Pfam" id="PF00011">
    <property type="entry name" value="HSP20"/>
    <property type="match status" value="1"/>
</dbReference>
<dbReference type="PANTHER" id="PTHR23065:SF54">
    <property type="entry name" value="SUPPRESSOR OF YEAST PROFILIN DELETION"/>
    <property type="match status" value="1"/>
</dbReference>
<dbReference type="Pfam" id="PF00611">
    <property type="entry name" value="FCH"/>
    <property type="match status" value="1"/>
</dbReference>
<evidence type="ECO:0008006" key="9">
    <source>
        <dbReference type="Google" id="ProtNLM"/>
    </source>
</evidence>
<dbReference type="STRING" id="1507870.A0A1V8SRW7"/>
<feature type="compositionally biased region" description="Acidic residues" evidence="4">
    <location>
        <begin position="126"/>
        <end position="135"/>
    </location>
</feature>
<dbReference type="InterPro" id="IPR002068">
    <property type="entry name" value="A-crystallin/Hsp20_dom"/>
</dbReference>
<dbReference type="PROSITE" id="PS51072">
    <property type="entry name" value="MHD"/>
    <property type="match status" value="1"/>
</dbReference>
<dbReference type="GO" id="GO:0006897">
    <property type="term" value="P:endocytosis"/>
    <property type="evidence" value="ECO:0007669"/>
    <property type="project" value="UniProtKB-KW"/>
</dbReference>
<comment type="similarity">
    <text evidence="2 3">Belongs to the small heat shock protein (HSP20) family.</text>
</comment>
<dbReference type="Proteomes" id="UP000192596">
    <property type="component" value="Unassembled WGS sequence"/>
</dbReference>
<feature type="domain" description="SHSP" evidence="5">
    <location>
        <begin position="44"/>
        <end position="217"/>
    </location>
</feature>
<dbReference type="CDD" id="cd09264">
    <property type="entry name" value="AP_Syp1_MHD"/>
    <property type="match status" value="1"/>
</dbReference>
<feature type="compositionally biased region" description="Basic and acidic residues" evidence="4">
    <location>
        <begin position="145"/>
        <end position="154"/>
    </location>
</feature>
<dbReference type="SUPFAM" id="SSF103657">
    <property type="entry name" value="BAR/IMD domain-like"/>
    <property type="match status" value="1"/>
</dbReference>
<feature type="compositionally biased region" description="Low complexity" evidence="4">
    <location>
        <begin position="821"/>
        <end position="833"/>
    </location>
</feature>
<dbReference type="CDD" id="cd07650">
    <property type="entry name" value="F-BAR_Syp1p_like"/>
    <property type="match status" value="1"/>
</dbReference>
<dbReference type="GO" id="GO:0032185">
    <property type="term" value="P:septin cytoskeleton organization"/>
    <property type="evidence" value="ECO:0007669"/>
    <property type="project" value="TreeGrafter"/>
</dbReference>
<dbReference type="InterPro" id="IPR028565">
    <property type="entry name" value="MHD"/>
</dbReference>
<dbReference type="PANTHER" id="PTHR23065">
    <property type="entry name" value="PROLINE-SERINE-THREONINE PHOSPHATASE INTERACTING PROTEIN 1"/>
    <property type="match status" value="1"/>
</dbReference>
<dbReference type="Gene3D" id="2.60.40.790">
    <property type="match status" value="1"/>
</dbReference>
<feature type="region of interest" description="Disordered" evidence="4">
    <location>
        <begin position="770"/>
        <end position="908"/>
    </location>
</feature>
<dbReference type="CDD" id="cd06464">
    <property type="entry name" value="ACD_sHsps-like"/>
    <property type="match status" value="1"/>
</dbReference>
<keyword evidence="8" id="KW-1185">Reference proteome</keyword>
<evidence type="ECO:0000259" key="5">
    <source>
        <dbReference type="PROSITE" id="PS01031"/>
    </source>
</evidence>
<dbReference type="InterPro" id="IPR049609">
    <property type="entry name" value="Syp1-like_MHD"/>
</dbReference>
<sequence>MSCFPRAFATDFAPVFRLLDDYASAASTRGGREFFSPACAQRQTRVQSFQPKFDVRENKDSYELHGELPGLDEKNLSVEFTDSDTIAIRGHTESVREQGTPTAAPIEARQSTEQTESETSSKQATVEEEDAETDSDTAVHTPAESTKDVEEPQKPKSRYWVSERSVGSFSRSFSFPQHVDQDAVTASLKDGILSIVVPKAANKGTKRIELLEHIHATQQLHRQLYSLASLPRVRSFEAFRIVVLQVATMAMDRAEYPAMLATLQPGQAVDVLNDRVGQVGKLNTEIANWLQQDRRRLEEQYSNGLRKLARRNINADLGIFAAPWTTLTNSAENLADSHSALANKIEADVERPLRTFVSNNRELQAMTNMQGNLGAIAGDVETAKQKTEKLRSKGDKADTNKVANAISDFEEAQVQWQSQAPYVFESLQAIDESRWNHVRDVLTQFQTHEVDQVEKQRVSAEQVLNQLLNVETADEIKTFALRIMENKPPVRQSTQPRGSSVNLGNSSPAKSRISNTPLAPTLSHQDESASQRSNSIQEPEKKKGALKGLKRLGTVMGRSSRRESKQPQQLAPMAESPERAPRASPFSSFSGRLGRSKENTLEPPVESAQRPRSPLRLGSEVLDTPPRTDSRPQPRAADSYSTPSKNSFPVAPLVGGAMVGGLAGGAAYASAPNGTHQNDLADLEPPKPTEPEPVQQPTIAEPQRDNEGYSLPPSNVDPITQAQQEALSNGENAQPQYNVNIRNAPIQEDADRDTALADIASKLQIAPTLNPRRMGTVRGRRDARNSFVPPPAGEQQAESSAIDASQAIAPPPVAAVEQTERALPAEPTAAPLASPDSMGGFSPGQVPASTFSPFPTASEPISPFRPQSRTAQLGSEAAGDNHSIRSGRSLTSTGSQGGIKHPELTDNGLNSSVVETVSARFENGQLISSTLIGEIALAHNPTDFSASTPGTETIRVENFSNLDKVAPNPAFIAASQKDGEYSVDLGSLSRTQVAFKYQIRSETAASEAPLLLTPAFKIEATQASIIVSYSLNPSFALHNRPSITLSNIILGLTLEGAKASACLSKPVGTFAREKNLIFWNLGDITLTPGAAPSKLLARFTTETEAKSGSVEARWEISGEQAAGLGSQVGISVKAGADDPFADEEGLREVWKGVKGVRKVVAGSYVAK</sequence>
<dbReference type="InterPro" id="IPR001060">
    <property type="entry name" value="FCH_dom"/>
</dbReference>
<evidence type="ECO:0000256" key="4">
    <source>
        <dbReference type="SAM" id="MobiDB-lite"/>
    </source>
</evidence>
<gene>
    <name evidence="7" type="ORF">B0A48_12293</name>
</gene>
<evidence type="ECO:0000259" key="6">
    <source>
        <dbReference type="PROSITE" id="PS51072"/>
    </source>
</evidence>
<dbReference type="FunCoup" id="A0A1V8SRW7">
    <property type="interactions" value="242"/>
</dbReference>
<dbReference type="Gene3D" id="1.20.1270.60">
    <property type="entry name" value="Arfaptin homology (AH) domain/BAR domain"/>
    <property type="match status" value="1"/>
</dbReference>
<dbReference type="InterPro" id="IPR027267">
    <property type="entry name" value="AH/BAR_dom_sf"/>
</dbReference>
<evidence type="ECO:0000313" key="8">
    <source>
        <dbReference type="Proteomes" id="UP000192596"/>
    </source>
</evidence>
<name>A0A1V8SRW7_9PEZI</name>
<organism evidence="7 8">
    <name type="scientific">Cryoendolithus antarcticus</name>
    <dbReference type="NCBI Taxonomy" id="1507870"/>
    <lineage>
        <taxon>Eukaryota</taxon>
        <taxon>Fungi</taxon>
        <taxon>Dikarya</taxon>
        <taxon>Ascomycota</taxon>
        <taxon>Pezizomycotina</taxon>
        <taxon>Dothideomycetes</taxon>
        <taxon>Dothideomycetidae</taxon>
        <taxon>Cladosporiales</taxon>
        <taxon>Cladosporiaceae</taxon>
        <taxon>Cryoendolithus</taxon>
    </lineage>
</organism>
<dbReference type="GO" id="GO:0030139">
    <property type="term" value="C:endocytic vesicle"/>
    <property type="evidence" value="ECO:0007669"/>
    <property type="project" value="TreeGrafter"/>
</dbReference>